<feature type="transmembrane region" description="Helical" evidence="1">
    <location>
        <begin position="29"/>
        <end position="47"/>
    </location>
</feature>
<proteinExistence type="predicted"/>
<name>A0ABV9WW80_9ACTN</name>
<keyword evidence="3" id="KW-1185">Reference proteome</keyword>
<evidence type="ECO:0000313" key="2">
    <source>
        <dbReference type="EMBL" id="MFC5016056.1"/>
    </source>
</evidence>
<evidence type="ECO:0000256" key="1">
    <source>
        <dbReference type="SAM" id="Phobius"/>
    </source>
</evidence>
<evidence type="ECO:0000313" key="3">
    <source>
        <dbReference type="Proteomes" id="UP001595855"/>
    </source>
</evidence>
<sequence length="68" mass="7255">MNTLRGLGACAVLAGIAYTVTKVTQVDVIVLGFTCLAVTVTVLGWILSIKRSRHDRRAAGGGRRARRS</sequence>
<organism evidence="2 3">
    <name type="scientific">Streptomyces lienomycini</name>
    <dbReference type="NCBI Taxonomy" id="284035"/>
    <lineage>
        <taxon>Bacteria</taxon>
        <taxon>Bacillati</taxon>
        <taxon>Actinomycetota</taxon>
        <taxon>Actinomycetes</taxon>
        <taxon>Kitasatosporales</taxon>
        <taxon>Streptomycetaceae</taxon>
        <taxon>Streptomyces</taxon>
    </lineage>
</organism>
<keyword evidence="1" id="KW-0812">Transmembrane</keyword>
<comment type="caution">
    <text evidence="2">The sequence shown here is derived from an EMBL/GenBank/DDBJ whole genome shotgun (WGS) entry which is preliminary data.</text>
</comment>
<dbReference type="EMBL" id="JBHSJO010000001">
    <property type="protein sequence ID" value="MFC5016056.1"/>
    <property type="molecule type" value="Genomic_DNA"/>
</dbReference>
<dbReference type="Proteomes" id="UP001595855">
    <property type="component" value="Unassembled WGS sequence"/>
</dbReference>
<reference evidence="3" key="1">
    <citation type="journal article" date="2019" name="Int. J. Syst. Evol. Microbiol.">
        <title>The Global Catalogue of Microorganisms (GCM) 10K type strain sequencing project: providing services to taxonomists for standard genome sequencing and annotation.</title>
        <authorList>
            <consortium name="The Broad Institute Genomics Platform"/>
            <consortium name="The Broad Institute Genome Sequencing Center for Infectious Disease"/>
            <person name="Wu L."/>
            <person name="Ma J."/>
        </authorList>
    </citation>
    <scope>NUCLEOTIDE SEQUENCE [LARGE SCALE GENOMIC DNA]</scope>
    <source>
        <strain evidence="3">CGMCC 4.1542</strain>
    </source>
</reference>
<accession>A0ABV9WW80</accession>
<dbReference type="RefSeq" id="WP_271319857.1">
    <property type="nucleotide sequence ID" value="NZ_BAAATN010000004.1"/>
</dbReference>
<keyword evidence="1" id="KW-0472">Membrane</keyword>
<protein>
    <submittedName>
        <fullName evidence="2">Uncharacterized protein</fullName>
    </submittedName>
</protein>
<gene>
    <name evidence="2" type="ORF">ACFPRC_14310</name>
</gene>
<keyword evidence="1" id="KW-1133">Transmembrane helix</keyword>